<keyword evidence="1" id="KW-0238">DNA-binding</keyword>
<evidence type="ECO:0000313" key="3">
    <source>
        <dbReference type="EMBL" id="QBZ57624.1"/>
    </source>
</evidence>
<protein>
    <recommendedName>
        <fullName evidence="2">HTH CENPB-type domain-containing protein</fullName>
    </recommendedName>
</protein>
<evidence type="ECO:0000313" key="4">
    <source>
        <dbReference type="Proteomes" id="UP000294847"/>
    </source>
</evidence>
<proteinExistence type="predicted"/>
<dbReference type="AlphaFoldDB" id="A0A4P7NBK0"/>
<dbReference type="GO" id="GO:0003677">
    <property type="term" value="F:DNA binding"/>
    <property type="evidence" value="ECO:0007669"/>
    <property type="project" value="UniProtKB-KW"/>
</dbReference>
<sequence length="116" mass="13424">MYLDQPSNEEEVIVQYILDRDFRGFPPQIADVAAMADNILAARDARPVGTRWADRFAQRRTEIKTRFSRAYDFQRDLCEDPDALNAWFGLVANIKAKYGIQDCDIYNFDETGFMMG</sequence>
<dbReference type="EMBL" id="CP034205">
    <property type="protein sequence ID" value="QBZ57624.1"/>
    <property type="molecule type" value="Genomic_DNA"/>
</dbReference>
<feature type="domain" description="HTH CENPB-type" evidence="2">
    <location>
        <begin position="1"/>
        <end position="66"/>
    </location>
</feature>
<dbReference type="Proteomes" id="UP000294847">
    <property type="component" value="Chromosome 2"/>
</dbReference>
<organism evidence="3 4">
    <name type="scientific">Pyricularia oryzae</name>
    <name type="common">Rice blast fungus</name>
    <name type="synonym">Magnaporthe oryzae</name>
    <dbReference type="NCBI Taxonomy" id="318829"/>
    <lineage>
        <taxon>Eukaryota</taxon>
        <taxon>Fungi</taxon>
        <taxon>Dikarya</taxon>
        <taxon>Ascomycota</taxon>
        <taxon>Pezizomycotina</taxon>
        <taxon>Sordariomycetes</taxon>
        <taxon>Sordariomycetidae</taxon>
        <taxon>Magnaporthales</taxon>
        <taxon>Pyriculariaceae</taxon>
        <taxon>Pyricularia</taxon>
    </lineage>
</organism>
<reference evidence="3 4" key="1">
    <citation type="journal article" date="2019" name="Mol. Biol. Evol.">
        <title>Blast fungal genomes show frequent chromosomal changes, gene gains and losses, and effector gene turnover.</title>
        <authorList>
            <person name="Gomez Luciano L.B."/>
            <person name="Jason Tsai I."/>
            <person name="Chuma I."/>
            <person name="Tosa Y."/>
            <person name="Chen Y.H."/>
            <person name="Li J.Y."/>
            <person name="Li M.Y."/>
            <person name="Jade Lu M.Y."/>
            <person name="Nakayashiki H."/>
            <person name="Li W.H."/>
        </authorList>
    </citation>
    <scope>NUCLEOTIDE SEQUENCE [LARGE SCALE GENOMIC DNA]</scope>
    <source>
        <strain evidence="3">MZ5-1-6</strain>
    </source>
</reference>
<evidence type="ECO:0000259" key="2">
    <source>
        <dbReference type="PROSITE" id="PS51253"/>
    </source>
</evidence>
<dbReference type="Pfam" id="PF03221">
    <property type="entry name" value="HTH_Tnp_Tc5"/>
    <property type="match status" value="1"/>
</dbReference>
<dbReference type="InterPro" id="IPR006600">
    <property type="entry name" value="HTH_CenpB_DNA-bd_dom"/>
</dbReference>
<dbReference type="PROSITE" id="PS51253">
    <property type="entry name" value="HTH_CENPB"/>
    <property type="match status" value="1"/>
</dbReference>
<gene>
    <name evidence="3" type="ORF">PoMZ_02556</name>
</gene>
<name>A0A4P7NBK0_PYROR</name>
<evidence type="ECO:0000256" key="1">
    <source>
        <dbReference type="ARBA" id="ARBA00023125"/>
    </source>
</evidence>
<accession>A0A4P7NBK0</accession>